<dbReference type="CDD" id="cd07377">
    <property type="entry name" value="WHTH_GntR"/>
    <property type="match status" value="1"/>
</dbReference>
<dbReference type="EMBL" id="WUUQ01000001">
    <property type="protein sequence ID" value="MXQ72352.1"/>
    <property type="molecule type" value="Genomic_DNA"/>
</dbReference>
<evidence type="ECO:0000313" key="5">
    <source>
        <dbReference type="EMBL" id="MXQ72352.1"/>
    </source>
</evidence>
<dbReference type="InterPro" id="IPR036388">
    <property type="entry name" value="WH-like_DNA-bd_sf"/>
</dbReference>
<reference evidence="5 6" key="1">
    <citation type="submission" date="2019-12" db="EMBL/GenBank/DDBJ databases">
        <authorList>
            <person name="Yang R."/>
        </authorList>
    </citation>
    <scope>NUCLEOTIDE SEQUENCE [LARGE SCALE GENOMIC DNA]</scope>
    <source>
        <strain evidence="5 6">DONG20-135</strain>
    </source>
</reference>
<accession>A0A6N8U296</accession>
<evidence type="ECO:0000256" key="1">
    <source>
        <dbReference type="ARBA" id="ARBA00023015"/>
    </source>
</evidence>
<protein>
    <submittedName>
        <fullName evidence="5">UTRA domain-containing protein</fullName>
    </submittedName>
</protein>
<dbReference type="InterPro" id="IPR050679">
    <property type="entry name" value="Bact_HTH_transcr_reg"/>
</dbReference>
<dbReference type="PRINTS" id="PR00035">
    <property type="entry name" value="HTHGNTR"/>
</dbReference>
<organism evidence="5 6">
    <name type="scientific">Copranaerobaculum intestinale</name>
    <dbReference type="NCBI Taxonomy" id="2692629"/>
    <lineage>
        <taxon>Bacteria</taxon>
        <taxon>Bacillati</taxon>
        <taxon>Bacillota</taxon>
        <taxon>Erysipelotrichia</taxon>
        <taxon>Erysipelotrichales</taxon>
        <taxon>Erysipelotrichaceae</taxon>
        <taxon>Copranaerobaculum</taxon>
    </lineage>
</organism>
<feature type="domain" description="HTH gntR-type" evidence="4">
    <location>
        <begin position="6"/>
        <end position="74"/>
    </location>
</feature>
<dbReference type="RefSeq" id="WP_160623854.1">
    <property type="nucleotide sequence ID" value="NZ_WUUQ01000001.1"/>
</dbReference>
<keyword evidence="1" id="KW-0805">Transcription regulation</keyword>
<dbReference type="SUPFAM" id="SSF46785">
    <property type="entry name" value="Winged helix' DNA-binding domain"/>
    <property type="match status" value="1"/>
</dbReference>
<dbReference type="Gene3D" id="1.10.10.10">
    <property type="entry name" value="Winged helix-like DNA-binding domain superfamily/Winged helix DNA-binding domain"/>
    <property type="match status" value="1"/>
</dbReference>
<evidence type="ECO:0000256" key="3">
    <source>
        <dbReference type="ARBA" id="ARBA00023163"/>
    </source>
</evidence>
<sequence length="241" mass="27864">MSRENYAIYLELVDSIKEKIIQEEYQLGERIMSERAMAEAYGLNRLTVRRALRKLEAEGCIQAIQGKGTFVKAIPIIEKKVTLGTEENVSLKATIKKGGMKSSRRVLAFTKIAAAGEIADYFPDTEDVYQLVRLSLVNDHPYAVQEAYFPCNLFQNAERFNFEEDSLYDYMDIYGHCPQKVVSYLQVEKVPDEYAEVLEIDPGKCIFHFNYFGFDIHHKITEFTRSYHKSEYTAVKYLTEV</sequence>
<dbReference type="Proteomes" id="UP000434036">
    <property type="component" value="Unassembled WGS sequence"/>
</dbReference>
<keyword evidence="2" id="KW-0238">DNA-binding</keyword>
<evidence type="ECO:0000313" key="6">
    <source>
        <dbReference type="Proteomes" id="UP000434036"/>
    </source>
</evidence>
<comment type="caution">
    <text evidence="5">The sequence shown here is derived from an EMBL/GenBank/DDBJ whole genome shotgun (WGS) entry which is preliminary data.</text>
</comment>
<dbReference type="PANTHER" id="PTHR44846:SF1">
    <property type="entry name" value="MANNOSYL-D-GLYCERATE TRANSPORT_METABOLISM SYSTEM REPRESSOR MNGR-RELATED"/>
    <property type="match status" value="1"/>
</dbReference>
<dbReference type="GO" id="GO:0003677">
    <property type="term" value="F:DNA binding"/>
    <property type="evidence" value="ECO:0007669"/>
    <property type="project" value="UniProtKB-KW"/>
</dbReference>
<dbReference type="GO" id="GO:0045892">
    <property type="term" value="P:negative regulation of DNA-templated transcription"/>
    <property type="evidence" value="ECO:0007669"/>
    <property type="project" value="TreeGrafter"/>
</dbReference>
<keyword evidence="3" id="KW-0804">Transcription</keyword>
<dbReference type="SUPFAM" id="SSF64288">
    <property type="entry name" value="Chorismate lyase-like"/>
    <property type="match status" value="1"/>
</dbReference>
<dbReference type="InterPro" id="IPR028978">
    <property type="entry name" value="Chorismate_lyase_/UTRA_dom_sf"/>
</dbReference>
<dbReference type="GO" id="GO:0003700">
    <property type="term" value="F:DNA-binding transcription factor activity"/>
    <property type="evidence" value="ECO:0007669"/>
    <property type="project" value="InterPro"/>
</dbReference>
<dbReference type="SMART" id="SM00866">
    <property type="entry name" value="UTRA"/>
    <property type="match status" value="1"/>
</dbReference>
<name>A0A6N8U296_9FIRM</name>
<dbReference type="InterPro" id="IPR011663">
    <property type="entry name" value="UTRA"/>
</dbReference>
<dbReference type="Gene3D" id="3.40.1410.10">
    <property type="entry name" value="Chorismate lyase-like"/>
    <property type="match status" value="1"/>
</dbReference>
<gene>
    <name evidence="5" type="ORF">GSF08_00160</name>
</gene>
<reference evidence="5 6" key="2">
    <citation type="submission" date="2020-01" db="EMBL/GenBank/DDBJ databases">
        <title>Clostridiaceae sp. nov. isolated from the gut of human by culturomics.</title>
        <authorList>
            <person name="Chang Y."/>
        </authorList>
    </citation>
    <scope>NUCLEOTIDE SEQUENCE [LARGE SCALE GENOMIC DNA]</scope>
    <source>
        <strain evidence="5 6">DONG20-135</strain>
    </source>
</reference>
<proteinExistence type="predicted"/>
<dbReference type="SMART" id="SM00345">
    <property type="entry name" value="HTH_GNTR"/>
    <property type="match status" value="1"/>
</dbReference>
<dbReference type="InterPro" id="IPR036390">
    <property type="entry name" value="WH_DNA-bd_sf"/>
</dbReference>
<keyword evidence="6" id="KW-1185">Reference proteome</keyword>
<dbReference type="Pfam" id="PF07702">
    <property type="entry name" value="UTRA"/>
    <property type="match status" value="1"/>
</dbReference>
<evidence type="ECO:0000259" key="4">
    <source>
        <dbReference type="PROSITE" id="PS50949"/>
    </source>
</evidence>
<dbReference type="PROSITE" id="PS50949">
    <property type="entry name" value="HTH_GNTR"/>
    <property type="match status" value="1"/>
</dbReference>
<dbReference type="Pfam" id="PF00392">
    <property type="entry name" value="GntR"/>
    <property type="match status" value="1"/>
</dbReference>
<evidence type="ECO:0000256" key="2">
    <source>
        <dbReference type="ARBA" id="ARBA00023125"/>
    </source>
</evidence>
<dbReference type="PANTHER" id="PTHR44846">
    <property type="entry name" value="MANNOSYL-D-GLYCERATE TRANSPORT/METABOLISM SYSTEM REPRESSOR MNGR-RELATED"/>
    <property type="match status" value="1"/>
</dbReference>
<dbReference type="AlphaFoldDB" id="A0A6N8U296"/>
<dbReference type="InterPro" id="IPR000524">
    <property type="entry name" value="Tscrpt_reg_HTH_GntR"/>
</dbReference>